<feature type="non-terminal residue" evidence="2">
    <location>
        <position position="867"/>
    </location>
</feature>
<dbReference type="Gene3D" id="1.25.40.10">
    <property type="entry name" value="Tetratricopeptide repeat domain"/>
    <property type="match status" value="1"/>
</dbReference>
<dbReference type="InterPro" id="IPR011990">
    <property type="entry name" value="TPR-like_helical_dom_sf"/>
</dbReference>
<organism evidence="2 3">
    <name type="scientific">Vibrio lentus</name>
    <dbReference type="NCBI Taxonomy" id="136468"/>
    <lineage>
        <taxon>Bacteria</taxon>
        <taxon>Pseudomonadati</taxon>
        <taxon>Pseudomonadota</taxon>
        <taxon>Gammaproteobacteria</taxon>
        <taxon>Vibrionales</taxon>
        <taxon>Vibrionaceae</taxon>
        <taxon>Vibrio</taxon>
    </lineage>
</organism>
<gene>
    <name evidence="2" type="ORF">BCT49_22620</name>
</gene>
<dbReference type="PROSITE" id="PS50005">
    <property type="entry name" value="TPR"/>
    <property type="match status" value="1"/>
</dbReference>
<evidence type="ECO:0000313" key="2">
    <source>
        <dbReference type="EMBL" id="PMM76263.1"/>
    </source>
</evidence>
<name>A0A2N7KJI2_9VIBR</name>
<dbReference type="InterPro" id="IPR019734">
    <property type="entry name" value="TPR_rpt"/>
</dbReference>
<dbReference type="EMBL" id="MCZK01000032">
    <property type="protein sequence ID" value="PMM76263.1"/>
    <property type="molecule type" value="Genomic_DNA"/>
</dbReference>
<evidence type="ECO:0000313" key="3">
    <source>
        <dbReference type="Proteomes" id="UP000235406"/>
    </source>
</evidence>
<feature type="repeat" description="TPR" evidence="1">
    <location>
        <begin position="813"/>
        <end position="846"/>
    </location>
</feature>
<dbReference type="Pfam" id="PF13289">
    <property type="entry name" value="SIR2_2"/>
    <property type="match status" value="1"/>
</dbReference>
<feature type="non-terminal residue" evidence="2">
    <location>
        <position position="1"/>
    </location>
</feature>
<proteinExistence type="predicted"/>
<comment type="caution">
    <text evidence="2">The sequence shown here is derived from an EMBL/GenBank/DDBJ whole genome shotgun (WGS) entry which is preliminary data.</text>
</comment>
<dbReference type="SUPFAM" id="SSF48452">
    <property type="entry name" value="TPR-like"/>
    <property type="match status" value="1"/>
</dbReference>
<dbReference type="AlphaFoldDB" id="A0A2N7KJI2"/>
<reference evidence="3" key="1">
    <citation type="submission" date="2016-07" db="EMBL/GenBank/DDBJ databases">
        <title>Nontailed viruses are major unrecognized killers of bacteria in the ocean.</title>
        <authorList>
            <person name="Kauffman K."/>
            <person name="Hussain F."/>
            <person name="Yang J."/>
            <person name="Arevalo P."/>
            <person name="Brown J."/>
            <person name="Cutler M."/>
            <person name="Kelly L."/>
            <person name="Polz M.F."/>
        </authorList>
    </citation>
    <scope>NUCLEOTIDE SEQUENCE [LARGE SCALE GENOMIC DNA]</scope>
    <source>
        <strain evidence="3">10N.261.46.F8</strain>
    </source>
</reference>
<evidence type="ECO:0000256" key="1">
    <source>
        <dbReference type="PROSITE-ProRule" id="PRU00339"/>
    </source>
</evidence>
<accession>A0A2N7KJI2</accession>
<keyword evidence="1" id="KW-0802">TPR repeat</keyword>
<protein>
    <submittedName>
        <fullName evidence="2">Uncharacterized protein</fullName>
    </submittedName>
</protein>
<sequence length="867" mass="99377">LRNKAAPMSSPTGETKGVPDVKGMLHIIEETLNSMPDLADFYYEEVPETLSDTERYQRSFTFLLQNTSQDVINDVIRKAVLKSTLSDEISDVRDITYLENLQKNTDAWVIPPAIDALAKIISSDNKISGPILTTNFDPLMSVALNKLSVINSRFLLHGDCNINALDTDAVQVVHLHGFWTNTDTLHTPDQLEFDRPKLRASLNSILNNKTLLVIGYGGWSDVFTRTLFELIQDDRSKIDIIWCFYGENEERVNESYQSLIESVGPAIQRGRFRAYGGIDCHKYLPELESYIFNGNKEVDIKDKSNFEIKEKTESCEGQLNTLIEIDNSCLPQWSIIKKSGHSHIRESERSQVIELFRDYNCVNLVSEWGLSRDEFVSTIVEDESNSYFNVPIFRVDMEGIRSNEELTESIESYYSVKLTTFINSLPDSNALIYMDNFGLTSSFDEYELVVDEVLKLIEVISDYKENIRFLIASAKPVNNEIPYVEIKNLEEYDIRKYISYYKKSTEEFNERVLDGLIQLSKGVPVLLDKYIDELEYLSIDDVIESHYSPESYSSDNDYNSDSKFTKELVNRVNLLKESSDQESLRSYELLKILSVLEHGDAFSNIKRAHSKYAFKPVHIQRLYKLDLVDAISSSNEMFKKHNDDGGNKVYVLPTLVREYVYSNLTTEDVYEIANSLADIHLGKRWKEGRINLNSIVKDQLKNNGKLVGSTNVILLNLLKCSIDLDSSRGITQAFNISIAYCKSLSTMNKHVELSRFCSDLKSLSKDAYQITSFTILHVYEGKSLRMQGKYSRSEIQLNKAYEEIELLSKYEQANLLINMTYLFEVQEKYDEALDKARQILDIDPSHTLALIYVAEYEDKGEALLRNS</sequence>
<dbReference type="Proteomes" id="UP000235406">
    <property type="component" value="Unassembled WGS sequence"/>
</dbReference>